<dbReference type="GO" id="GO:0005736">
    <property type="term" value="C:RNA polymerase I complex"/>
    <property type="evidence" value="ECO:0007669"/>
    <property type="project" value="TreeGrafter"/>
</dbReference>
<evidence type="ECO:0000313" key="2">
    <source>
        <dbReference type="Proteomes" id="UP001166674"/>
    </source>
</evidence>
<name>A0AA41T4M3_SCICA</name>
<dbReference type="AlphaFoldDB" id="A0AA41T4M3"/>
<dbReference type="SUPFAM" id="SSF46924">
    <property type="entry name" value="RNA polymerase subunit RPB10"/>
    <property type="match status" value="1"/>
</dbReference>
<accession>A0AA41T4M3</accession>
<dbReference type="GO" id="GO:0003677">
    <property type="term" value="F:DNA binding"/>
    <property type="evidence" value="ECO:0007669"/>
    <property type="project" value="InterPro"/>
</dbReference>
<proteinExistence type="predicted"/>
<dbReference type="GO" id="GO:0005665">
    <property type="term" value="C:RNA polymerase II, core complex"/>
    <property type="evidence" value="ECO:0007669"/>
    <property type="project" value="TreeGrafter"/>
</dbReference>
<dbReference type="PANTHER" id="PTHR23431:SF11">
    <property type="entry name" value="DNA-DIRECTED RNA POLYMERASES I, II, AND III SUBUNIT RPABC5"/>
    <property type="match status" value="1"/>
</dbReference>
<dbReference type="Pfam" id="PF01194">
    <property type="entry name" value="RNA_pol_N"/>
    <property type="match status" value="1"/>
</dbReference>
<dbReference type="GO" id="GO:0008270">
    <property type="term" value="F:zinc ion binding"/>
    <property type="evidence" value="ECO:0007669"/>
    <property type="project" value="TreeGrafter"/>
</dbReference>
<gene>
    <name evidence="1" type="ORF">SUZIE_178205</name>
</gene>
<comment type="caution">
    <text evidence="1">The sequence shown here is derived from an EMBL/GenBank/DDBJ whole genome shotgun (WGS) entry which is preliminary data.</text>
</comment>
<keyword evidence="2" id="KW-1185">Reference proteome</keyword>
<dbReference type="PANTHER" id="PTHR23431">
    <property type="entry name" value="DNA-DIRECTED RNA POLYMERASES I, II, AND III SUBUNIT RPABC5 FAMILY MEMBER"/>
    <property type="match status" value="1"/>
</dbReference>
<reference evidence="1" key="1">
    <citation type="submission" date="2020-03" db="EMBL/GenBank/DDBJ databases">
        <title>Studies in the Genomics of Life Span.</title>
        <authorList>
            <person name="Glass D."/>
        </authorList>
    </citation>
    <scope>NUCLEOTIDE SEQUENCE</scope>
    <source>
        <strain evidence="1">SUZIE</strain>
        <tissue evidence="1">Muscle</tissue>
    </source>
</reference>
<protein>
    <submittedName>
        <fullName evidence="1">DNA-directed RNA polymerases I, II, and III subunit RPABC5</fullName>
    </submittedName>
</protein>
<dbReference type="GO" id="GO:0006366">
    <property type="term" value="P:transcription by RNA polymerase II"/>
    <property type="evidence" value="ECO:0007669"/>
    <property type="project" value="TreeGrafter"/>
</dbReference>
<dbReference type="InterPro" id="IPR023580">
    <property type="entry name" value="RNA_pol_su_RPB10"/>
</dbReference>
<organism evidence="1 2">
    <name type="scientific">Sciurus carolinensis</name>
    <name type="common">Eastern gray squirrel</name>
    <dbReference type="NCBI Taxonomy" id="30640"/>
    <lineage>
        <taxon>Eukaryota</taxon>
        <taxon>Metazoa</taxon>
        <taxon>Chordata</taxon>
        <taxon>Craniata</taxon>
        <taxon>Vertebrata</taxon>
        <taxon>Euteleostomi</taxon>
        <taxon>Mammalia</taxon>
        <taxon>Eutheria</taxon>
        <taxon>Euarchontoglires</taxon>
        <taxon>Glires</taxon>
        <taxon>Rodentia</taxon>
        <taxon>Sciuromorpha</taxon>
        <taxon>Sciuridae</taxon>
        <taxon>Sciurinae</taxon>
        <taxon>Sciurini</taxon>
        <taxon>Sciurus</taxon>
    </lineage>
</organism>
<dbReference type="Gene3D" id="1.10.10.60">
    <property type="entry name" value="Homeodomain-like"/>
    <property type="match status" value="1"/>
</dbReference>
<dbReference type="EMBL" id="JAATJV010393482">
    <property type="protein sequence ID" value="MBZ3884491.1"/>
    <property type="molecule type" value="Genomic_DNA"/>
</dbReference>
<keyword evidence="1" id="KW-0804">Transcription</keyword>
<dbReference type="InterPro" id="IPR000268">
    <property type="entry name" value="RPABC5/Rpb10"/>
</dbReference>
<dbReference type="Proteomes" id="UP001166674">
    <property type="component" value="Unassembled WGS sequence"/>
</dbReference>
<dbReference type="GO" id="GO:0005666">
    <property type="term" value="C:RNA polymerase III complex"/>
    <property type="evidence" value="ECO:0007669"/>
    <property type="project" value="TreeGrafter"/>
</dbReference>
<sequence length="78" mass="8709">MINGNPLPTSRHQDHPRARLHLKQDCGQQVGGPWAAVDPGHEWDTLDALGLERYCCHCMLLAHVNLIGKLPNYASLEK</sequence>
<dbReference type="GO" id="GO:0042797">
    <property type="term" value="P:tRNA transcription by RNA polymerase III"/>
    <property type="evidence" value="ECO:0007669"/>
    <property type="project" value="TreeGrafter"/>
</dbReference>
<evidence type="ECO:0000313" key="1">
    <source>
        <dbReference type="EMBL" id="MBZ3884491.1"/>
    </source>
</evidence>
<keyword evidence="1" id="KW-0240">DNA-directed RNA polymerase</keyword>
<dbReference type="GO" id="GO:0003899">
    <property type="term" value="F:DNA-directed RNA polymerase activity"/>
    <property type="evidence" value="ECO:0007669"/>
    <property type="project" value="InterPro"/>
</dbReference>
<dbReference type="GO" id="GO:0006360">
    <property type="term" value="P:transcription by RNA polymerase I"/>
    <property type="evidence" value="ECO:0007669"/>
    <property type="project" value="TreeGrafter"/>
</dbReference>